<feature type="domain" description="Tetrahydrofolate dehydrogenase/cyclohydrolase catalytic" evidence="8">
    <location>
        <begin position="62"/>
        <end position="177"/>
    </location>
</feature>
<keyword evidence="7" id="KW-0472">Membrane</keyword>
<dbReference type="GO" id="GO:0035999">
    <property type="term" value="P:tetrahydrofolate interconversion"/>
    <property type="evidence" value="ECO:0007669"/>
    <property type="project" value="TreeGrafter"/>
</dbReference>
<keyword evidence="4" id="KW-0378">Hydrolase</keyword>
<dbReference type="FunFam" id="3.40.50.10860:FF:000005">
    <property type="entry name" value="C-1-tetrahydrofolate synthase, cytoplasmic, putative"/>
    <property type="match status" value="1"/>
</dbReference>
<keyword evidence="5" id="KW-0560">Oxidoreductase</keyword>
<dbReference type="PROSITE" id="PS00766">
    <property type="entry name" value="THF_DHG_CYH_1"/>
    <property type="match status" value="1"/>
</dbReference>
<keyword evidence="3" id="KW-0554">One-carbon metabolism</keyword>
<dbReference type="EC" id="3.5.4.9" evidence="2"/>
<dbReference type="Gene3D" id="3.40.50.720">
    <property type="entry name" value="NAD(P)-binding Rossmann-like Domain"/>
    <property type="match status" value="1"/>
</dbReference>
<dbReference type="SUPFAM" id="SSF51735">
    <property type="entry name" value="NAD(P)-binding Rossmann-fold domains"/>
    <property type="match status" value="1"/>
</dbReference>
<dbReference type="Pfam" id="PF00763">
    <property type="entry name" value="THF_DHG_CYH"/>
    <property type="match status" value="1"/>
</dbReference>
<evidence type="ECO:0000259" key="9">
    <source>
        <dbReference type="Pfam" id="PF02882"/>
    </source>
</evidence>
<dbReference type="PRINTS" id="PR00085">
    <property type="entry name" value="THFDHDRGNASE"/>
</dbReference>
<evidence type="ECO:0000256" key="3">
    <source>
        <dbReference type="ARBA" id="ARBA00022563"/>
    </source>
</evidence>
<dbReference type="EMBL" id="CM017326">
    <property type="protein sequence ID" value="KAE8076993.1"/>
    <property type="molecule type" value="Genomic_DNA"/>
</dbReference>
<dbReference type="InterPro" id="IPR046346">
    <property type="entry name" value="Aminoacid_DH-like_N_sf"/>
</dbReference>
<feature type="transmembrane region" description="Helical" evidence="7">
    <location>
        <begin position="235"/>
        <end position="260"/>
    </location>
</feature>
<keyword evidence="6" id="KW-0511">Multifunctional enzyme</keyword>
<evidence type="ECO:0000256" key="2">
    <source>
        <dbReference type="ARBA" id="ARBA00012776"/>
    </source>
</evidence>
<keyword evidence="11" id="KW-1185">Reference proteome</keyword>
<dbReference type="PANTHER" id="PTHR48099:SF13">
    <property type="entry name" value="METHYLENETETRAHYDROFOLATE DEHYDROGENASE"/>
    <property type="match status" value="1"/>
</dbReference>
<keyword evidence="7" id="KW-0812">Transmembrane</keyword>
<dbReference type="Pfam" id="PF02882">
    <property type="entry name" value="THF_DHG_CYH_C"/>
    <property type="match status" value="1"/>
</dbReference>
<name>A0A5N6RDB4_9ROSI</name>
<dbReference type="SUPFAM" id="SSF53223">
    <property type="entry name" value="Aminoacid dehydrogenase-like, N-terminal domain"/>
    <property type="match status" value="1"/>
</dbReference>
<evidence type="ECO:0000256" key="5">
    <source>
        <dbReference type="ARBA" id="ARBA00023002"/>
    </source>
</evidence>
<evidence type="ECO:0000313" key="10">
    <source>
        <dbReference type="EMBL" id="KAE8076993.1"/>
    </source>
</evidence>
<dbReference type="InterPro" id="IPR020867">
    <property type="entry name" value="THF_DH/CycHdrlase_CS"/>
</dbReference>
<dbReference type="InterPro" id="IPR036291">
    <property type="entry name" value="NAD(P)-bd_dom_sf"/>
</dbReference>
<dbReference type="GO" id="GO:0004488">
    <property type="term" value="F:methylenetetrahydrofolate dehydrogenase (NADP+) activity"/>
    <property type="evidence" value="ECO:0007669"/>
    <property type="project" value="InterPro"/>
</dbReference>
<dbReference type="GO" id="GO:0004477">
    <property type="term" value="F:methenyltetrahydrofolate cyclohydrolase activity"/>
    <property type="evidence" value="ECO:0007669"/>
    <property type="project" value="UniProtKB-EC"/>
</dbReference>
<dbReference type="AlphaFoldDB" id="A0A5N6RDB4"/>
<protein>
    <recommendedName>
        <fullName evidence="2">methenyltetrahydrofolate cyclohydrolase</fullName>
        <ecNumber evidence="2">3.5.4.9</ecNumber>
    </recommendedName>
</protein>
<dbReference type="Gene3D" id="3.40.50.10860">
    <property type="entry name" value="Leucine Dehydrogenase, chain A, domain 1"/>
    <property type="match status" value="1"/>
</dbReference>
<dbReference type="Proteomes" id="UP000327013">
    <property type="component" value="Chromosome 6"/>
</dbReference>
<dbReference type="GO" id="GO:0005829">
    <property type="term" value="C:cytosol"/>
    <property type="evidence" value="ECO:0007669"/>
    <property type="project" value="TreeGrafter"/>
</dbReference>
<sequence length="284" mass="30804">MRGGSSWVGVVWRGLGKKTSHSSYSSPPKYPSVLPDAWIPSTKHHRLQSSGIFPSGHTAAIIDGKSIARDIRFRIAGEIRRAKAATGKSPGLAVVLVGKRRDSKTCINIKLRACDEIGIATLIAELPENCTETELLDVVSGLNEDPSVHGIIVQLPLPQHLDEEKIMTVVSPEKDVDGFHPLNMGNLAMRGREPLFIPCASKGCIELLLRLGVEIVGKKSVVIGRSKIVGLPTSFLLQVISTFLLIQSIFVSGCVIYCWSAEAPRNGQHRTCIHQKPGTDNFSS</sequence>
<feature type="domain" description="Tetrahydrofolate dehydrogenase/cyclohydrolase NAD(P)-binding" evidence="9">
    <location>
        <begin position="198"/>
        <end position="238"/>
    </location>
</feature>
<evidence type="ECO:0000259" key="8">
    <source>
        <dbReference type="Pfam" id="PF00763"/>
    </source>
</evidence>
<gene>
    <name evidence="10" type="ORF">FH972_015604</name>
</gene>
<dbReference type="OrthoDB" id="5126881at2759"/>
<evidence type="ECO:0000256" key="4">
    <source>
        <dbReference type="ARBA" id="ARBA00022801"/>
    </source>
</evidence>
<dbReference type="InterPro" id="IPR020631">
    <property type="entry name" value="THF_DH/CycHdrlase_NAD-bd_dom"/>
</dbReference>
<comment type="subunit">
    <text evidence="1">Homodimer.</text>
</comment>
<evidence type="ECO:0000313" key="11">
    <source>
        <dbReference type="Proteomes" id="UP000327013"/>
    </source>
</evidence>
<evidence type="ECO:0000256" key="7">
    <source>
        <dbReference type="SAM" id="Phobius"/>
    </source>
</evidence>
<proteinExistence type="predicted"/>
<dbReference type="PANTHER" id="PTHR48099">
    <property type="entry name" value="C-1-TETRAHYDROFOLATE SYNTHASE, CYTOPLASMIC-RELATED"/>
    <property type="match status" value="1"/>
</dbReference>
<accession>A0A5N6RDB4</accession>
<dbReference type="InterPro" id="IPR020630">
    <property type="entry name" value="THF_DH/CycHdrlase_cat_dom"/>
</dbReference>
<reference evidence="10 11" key="1">
    <citation type="submission" date="2019-06" db="EMBL/GenBank/DDBJ databases">
        <title>A chromosomal-level reference genome of Carpinus fangiana (Coryloideae, Betulaceae).</title>
        <authorList>
            <person name="Yang X."/>
            <person name="Wang Z."/>
            <person name="Zhang L."/>
            <person name="Hao G."/>
            <person name="Liu J."/>
            <person name="Yang Y."/>
        </authorList>
    </citation>
    <scope>NUCLEOTIDE SEQUENCE [LARGE SCALE GENOMIC DNA]</scope>
    <source>
        <strain evidence="10">Cfa_2016G</strain>
        <tissue evidence="10">Leaf</tissue>
    </source>
</reference>
<dbReference type="InterPro" id="IPR000672">
    <property type="entry name" value="THF_DH/CycHdrlase"/>
</dbReference>
<organism evidence="10 11">
    <name type="scientific">Carpinus fangiana</name>
    <dbReference type="NCBI Taxonomy" id="176857"/>
    <lineage>
        <taxon>Eukaryota</taxon>
        <taxon>Viridiplantae</taxon>
        <taxon>Streptophyta</taxon>
        <taxon>Embryophyta</taxon>
        <taxon>Tracheophyta</taxon>
        <taxon>Spermatophyta</taxon>
        <taxon>Magnoliopsida</taxon>
        <taxon>eudicotyledons</taxon>
        <taxon>Gunneridae</taxon>
        <taxon>Pentapetalae</taxon>
        <taxon>rosids</taxon>
        <taxon>fabids</taxon>
        <taxon>Fagales</taxon>
        <taxon>Betulaceae</taxon>
        <taxon>Carpinus</taxon>
    </lineage>
</organism>
<evidence type="ECO:0000256" key="1">
    <source>
        <dbReference type="ARBA" id="ARBA00011738"/>
    </source>
</evidence>
<evidence type="ECO:0000256" key="6">
    <source>
        <dbReference type="ARBA" id="ARBA00023268"/>
    </source>
</evidence>
<keyword evidence="7" id="KW-1133">Transmembrane helix</keyword>